<reference evidence="2 3" key="1">
    <citation type="submission" date="2017-06" db="EMBL/GenBank/DDBJ databases">
        <title>Comparative genomic analysis of Ambrosia Fusariam Clade fungi.</title>
        <authorList>
            <person name="Stajich J.E."/>
            <person name="Carrillo J."/>
            <person name="Kijimoto T."/>
            <person name="Eskalen A."/>
            <person name="O'Donnell K."/>
            <person name="Kasson M."/>
        </authorList>
    </citation>
    <scope>NUCLEOTIDE SEQUENCE [LARGE SCALE GENOMIC DNA]</scope>
    <source>
        <strain evidence="2 3">NRRL62584</strain>
    </source>
</reference>
<keyword evidence="3" id="KW-1185">Reference proteome</keyword>
<protein>
    <submittedName>
        <fullName evidence="2">Uncharacterized protein</fullName>
    </submittedName>
</protein>
<sequence>MSQNSDQTSTKTDDHEIIGSANQPAPEGIVGYANQPAPEGTVPNELDEDYVFKAGMETLKRLDELMVKVNLRVHKPIQGAEWLSTEAEDLRDRLVEAKKPVVELVNWIRVNGPPVGEEDNSMYLELFEHWKTVDPLISEADRWTGE</sequence>
<organism evidence="2 3">
    <name type="scientific">Fusarium duplospermum</name>
    <dbReference type="NCBI Taxonomy" id="1325734"/>
    <lineage>
        <taxon>Eukaryota</taxon>
        <taxon>Fungi</taxon>
        <taxon>Dikarya</taxon>
        <taxon>Ascomycota</taxon>
        <taxon>Pezizomycotina</taxon>
        <taxon>Sordariomycetes</taxon>
        <taxon>Hypocreomycetidae</taxon>
        <taxon>Hypocreales</taxon>
        <taxon>Nectriaceae</taxon>
        <taxon>Fusarium</taxon>
        <taxon>Fusarium solani species complex</taxon>
    </lineage>
</organism>
<dbReference type="OrthoDB" id="5055694at2759"/>
<feature type="compositionally biased region" description="Polar residues" evidence="1">
    <location>
        <begin position="1"/>
        <end position="10"/>
    </location>
</feature>
<dbReference type="EMBL" id="NKCI01000333">
    <property type="protein sequence ID" value="RSL43189.1"/>
    <property type="molecule type" value="Genomic_DNA"/>
</dbReference>
<gene>
    <name evidence="2" type="ORF">CEP54_015191</name>
</gene>
<evidence type="ECO:0000313" key="3">
    <source>
        <dbReference type="Proteomes" id="UP000288168"/>
    </source>
</evidence>
<proteinExistence type="predicted"/>
<evidence type="ECO:0000313" key="2">
    <source>
        <dbReference type="EMBL" id="RSL43189.1"/>
    </source>
</evidence>
<comment type="caution">
    <text evidence="2">The sequence shown here is derived from an EMBL/GenBank/DDBJ whole genome shotgun (WGS) entry which is preliminary data.</text>
</comment>
<accession>A0A428NQY1</accession>
<evidence type="ECO:0000256" key="1">
    <source>
        <dbReference type="SAM" id="MobiDB-lite"/>
    </source>
</evidence>
<dbReference type="AlphaFoldDB" id="A0A428NQY1"/>
<name>A0A428NQY1_9HYPO</name>
<dbReference type="Proteomes" id="UP000288168">
    <property type="component" value="Unassembled WGS sequence"/>
</dbReference>
<feature type="region of interest" description="Disordered" evidence="1">
    <location>
        <begin position="1"/>
        <end position="45"/>
    </location>
</feature>